<protein>
    <submittedName>
        <fullName evidence="2">Uncharacterized protein</fullName>
    </submittedName>
</protein>
<evidence type="ECO:0000256" key="1">
    <source>
        <dbReference type="SAM" id="Phobius"/>
    </source>
</evidence>
<gene>
    <name evidence="2" type="ORF">SAMN05444920_11384</name>
</gene>
<keyword evidence="1" id="KW-1133">Transmembrane helix</keyword>
<dbReference type="Proteomes" id="UP000236732">
    <property type="component" value="Unassembled WGS sequence"/>
</dbReference>
<organism evidence="2 3">
    <name type="scientific">Nonomuraea solani</name>
    <dbReference type="NCBI Taxonomy" id="1144553"/>
    <lineage>
        <taxon>Bacteria</taxon>
        <taxon>Bacillati</taxon>
        <taxon>Actinomycetota</taxon>
        <taxon>Actinomycetes</taxon>
        <taxon>Streptosporangiales</taxon>
        <taxon>Streptosporangiaceae</taxon>
        <taxon>Nonomuraea</taxon>
    </lineage>
</organism>
<reference evidence="2 3" key="1">
    <citation type="submission" date="2016-10" db="EMBL/GenBank/DDBJ databases">
        <authorList>
            <person name="de Groot N.N."/>
        </authorList>
    </citation>
    <scope>NUCLEOTIDE SEQUENCE [LARGE SCALE GENOMIC DNA]</scope>
    <source>
        <strain evidence="2 3">CGMCC 4.7037</strain>
    </source>
</reference>
<name>A0A1H6ENQ2_9ACTN</name>
<accession>A0A1H6ENQ2</accession>
<keyword evidence="3" id="KW-1185">Reference proteome</keyword>
<evidence type="ECO:0000313" key="2">
    <source>
        <dbReference type="EMBL" id="SEG99488.1"/>
    </source>
</evidence>
<keyword evidence="1" id="KW-0472">Membrane</keyword>
<dbReference type="EMBL" id="FNVT01000013">
    <property type="protein sequence ID" value="SEG99488.1"/>
    <property type="molecule type" value="Genomic_DNA"/>
</dbReference>
<dbReference type="AlphaFoldDB" id="A0A1H6ENQ2"/>
<proteinExistence type="predicted"/>
<evidence type="ECO:0000313" key="3">
    <source>
        <dbReference type="Proteomes" id="UP000236732"/>
    </source>
</evidence>
<feature type="transmembrane region" description="Helical" evidence="1">
    <location>
        <begin position="6"/>
        <end position="25"/>
    </location>
</feature>
<sequence length="94" mass="9919">MWTNPWIRWGLPAVVALVVLQLGYFHLVAGEFGGTSVIGVLVTAALSYAGMCFMIMETHADGVQDAEGSPYKVVGIVSAVGAAEIALAQILFLH</sequence>
<keyword evidence="1" id="KW-0812">Transmembrane</keyword>
<feature type="transmembrane region" description="Helical" evidence="1">
    <location>
        <begin position="76"/>
        <end position="93"/>
    </location>
</feature>
<feature type="transmembrane region" description="Helical" evidence="1">
    <location>
        <begin position="37"/>
        <end position="56"/>
    </location>
</feature>